<evidence type="ECO:0000259" key="1">
    <source>
        <dbReference type="Pfam" id="PF00496"/>
    </source>
</evidence>
<organism evidence="2 3">
    <name type="scientific">Aerophobetes bacterium</name>
    <dbReference type="NCBI Taxonomy" id="2030807"/>
    <lineage>
        <taxon>Bacteria</taxon>
        <taxon>Candidatus Aerophobota</taxon>
    </lineage>
</organism>
<dbReference type="PANTHER" id="PTHR30290">
    <property type="entry name" value="PERIPLASMIC BINDING COMPONENT OF ABC TRANSPORTER"/>
    <property type="match status" value="1"/>
</dbReference>
<dbReference type="AlphaFoldDB" id="A0A497E1M6"/>
<dbReference type="Gene3D" id="3.40.190.10">
    <property type="entry name" value="Periplasmic binding protein-like II"/>
    <property type="match status" value="1"/>
</dbReference>
<dbReference type="GO" id="GO:0015833">
    <property type="term" value="P:peptide transport"/>
    <property type="evidence" value="ECO:0007669"/>
    <property type="project" value="TreeGrafter"/>
</dbReference>
<reference evidence="2 3" key="1">
    <citation type="submission" date="2018-06" db="EMBL/GenBank/DDBJ databases">
        <title>Extensive metabolic versatility and redundancy in microbially diverse, dynamic hydrothermal sediments.</title>
        <authorList>
            <person name="Dombrowski N."/>
            <person name="Teske A."/>
            <person name="Baker B.J."/>
        </authorList>
    </citation>
    <scope>NUCLEOTIDE SEQUENCE [LARGE SCALE GENOMIC DNA]</scope>
    <source>
        <strain evidence="2">B47_G16</strain>
    </source>
</reference>
<protein>
    <submittedName>
        <fullName evidence="2">ABC transporter substrate-binding protein</fullName>
    </submittedName>
</protein>
<dbReference type="InterPro" id="IPR000914">
    <property type="entry name" value="SBP_5_dom"/>
</dbReference>
<dbReference type="CDD" id="cd08500">
    <property type="entry name" value="PBP2_NikA_DppA_OppA_like_4"/>
    <property type="match status" value="1"/>
</dbReference>
<dbReference type="EMBL" id="QMPZ01000195">
    <property type="protein sequence ID" value="RLE07112.1"/>
    <property type="molecule type" value="Genomic_DNA"/>
</dbReference>
<dbReference type="PANTHER" id="PTHR30290:SF62">
    <property type="entry name" value="OLIGOPEPTIDE ABC TRANSPORTER, PERIPLASMIC OLIGOPEPTIDE-BINDING PROTEIN"/>
    <property type="match status" value="1"/>
</dbReference>
<name>A0A497E1M6_UNCAE</name>
<accession>A0A497E1M6</accession>
<feature type="domain" description="Solute-binding protein family 5" evidence="1">
    <location>
        <begin position="124"/>
        <end position="527"/>
    </location>
</feature>
<dbReference type="Gene3D" id="3.10.105.10">
    <property type="entry name" value="Dipeptide-binding Protein, Domain 3"/>
    <property type="match status" value="1"/>
</dbReference>
<evidence type="ECO:0000313" key="2">
    <source>
        <dbReference type="EMBL" id="RLE07112.1"/>
    </source>
</evidence>
<evidence type="ECO:0000313" key="3">
    <source>
        <dbReference type="Proteomes" id="UP000279422"/>
    </source>
</evidence>
<proteinExistence type="predicted"/>
<dbReference type="PROSITE" id="PS01040">
    <property type="entry name" value="SBP_BACTERIAL_5"/>
    <property type="match status" value="1"/>
</dbReference>
<gene>
    <name evidence="2" type="ORF">DRJ00_08690</name>
</gene>
<dbReference type="InterPro" id="IPR039424">
    <property type="entry name" value="SBP_5"/>
</dbReference>
<dbReference type="GO" id="GO:1904680">
    <property type="term" value="F:peptide transmembrane transporter activity"/>
    <property type="evidence" value="ECO:0007669"/>
    <property type="project" value="TreeGrafter"/>
</dbReference>
<dbReference type="InterPro" id="IPR023765">
    <property type="entry name" value="SBP_5_CS"/>
</dbReference>
<dbReference type="Proteomes" id="UP000279422">
    <property type="component" value="Unassembled WGS sequence"/>
</dbReference>
<comment type="caution">
    <text evidence="2">The sequence shown here is derived from an EMBL/GenBank/DDBJ whole genome shotgun (WGS) entry which is preliminary data.</text>
</comment>
<dbReference type="Pfam" id="PF00496">
    <property type="entry name" value="SBP_bac_5"/>
    <property type="match status" value="1"/>
</dbReference>
<sequence length="657" mass="76509">MLRKLTVAMLVVGLCLMGITPVLAQKEWIPGAKVYSTLAEYEKLTGKKIEKFHEAPMLRVKVAAGELPPVEKRLPEEPLVIEPIEEIGQYGGRITGTALGPTTWNDTAQPRLEFSLTVNNKVTEVLPNIAKGYDFSEDKKTLTLYLRKGMKWSDGHPFTADDYLFWYEDVLLNDELTPVKPRAWSPGGELMKMEKVDDYTIRLHFAQPYPVILNYIAYFGSRQESFFHPKHYLKRWHIKYNPKANELAKEEGYDYWWQAFNFHKITGPQQQDTNLPMVRPFILKKRTPTQKIFERNPYYWKIDTEGNQLPYLDELVCDIVESAEITTLKAIAGEISYAGMDIALKDYPLFKKNEEKGGYRTLLYKYLRGSVCAFAFNQTHKDPVLRKIFQDVRFRQAMSLAINRDEINNILYFGKAIPCQATVHPTCSYYKEEWSKAYAQYDPERANKLLDEIGLKWDKKHQYRLRPDGKSLAVTIEFWPGEGPKTKICELVKGYWEKVGVKVSLKPEERSFNAMRRNANEVDVNVWHVDRTSELRAYIPWTSKFFNFKSELGQGVLWQDWYDTGGKAGEEPPEKIKRMYKLLDEWTTTTSEEEYRRLAQELFDFYAENLFIIGTVGMAPKVIVVKNNLRNVPEKAYFDADNTFWNTLGIAQWFLKK</sequence>
<dbReference type="SUPFAM" id="SSF53850">
    <property type="entry name" value="Periplasmic binding protein-like II"/>
    <property type="match status" value="1"/>
</dbReference>